<feature type="region of interest" description="Disordered" evidence="1">
    <location>
        <begin position="1"/>
        <end position="23"/>
    </location>
</feature>
<keyword evidence="3" id="KW-1185">Reference proteome</keyword>
<sequence>MSTVPDEKGHQSEPVTVSKTEDPLALARARRLAALKAAEGLWKDRTDIAKDGVQVQEQLRDEWR</sequence>
<comment type="caution">
    <text evidence="2">The sequence shown here is derived from an EMBL/GenBank/DDBJ whole genome shotgun (WGS) entry which is preliminary data.</text>
</comment>
<dbReference type="RefSeq" id="WP_154377573.1">
    <property type="nucleotide sequence ID" value="NZ_WKJK01000007.1"/>
</dbReference>
<dbReference type="AlphaFoldDB" id="A0A6I2KZN5"/>
<evidence type="ECO:0000313" key="2">
    <source>
        <dbReference type="EMBL" id="MRW91311.1"/>
    </source>
</evidence>
<feature type="compositionally biased region" description="Basic and acidic residues" evidence="1">
    <location>
        <begin position="1"/>
        <end position="11"/>
    </location>
</feature>
<dbReference type="Proteomes" id="UP000433309">
    <property type="component" value="Unassembled WGS sequence"/>
</dbReference>
<name>A0A6I2KZN5_9BURK</name>
<dbReference type="EMBL" id="WKJK01000007">
    <property type="protein sequence ID" value="MRW91311.1"/>
    <property type="molecule type" value="Genomic_DNA"/>
</dbReference>
<protein>
    <submittedName>
        <fullName evidence="2">Uncharacterized protein</fullName>
    </submittedName>
</protein>
<gene>
    <name evidence="2" type="ORF">GJ699_15060</name>
</gene>
<evidence type="ECO:0000313" key="3">
    <source>
        <dbReference type="Proteomes" id="UP000433309"/>
    </source>
</evidence>
<accession>A0A6I2KZN5</accession>
<evidence type="ECO:0000256" key="1">
    <source>
        <dbReference type="SAM" id="MobiDB-lite"/>
    </source>
</evidence>
<proteinExistence type="predicted"/>
<organism evidence="2 3">
    <name type="scientific">Duganella guangzhouensis</name>
    <dbReference type="NCBI Taxonomy" id="2666084"/>
    <lineage>
        <taxon>Bacteria</taxon>
        <taxon>Pseudomonadati</taxon>
        <taxon>Pseudomonadota</taxon>
        <taxon>Betaproteobacteria</taxon>
        <taxon>Burkholderiales</taxon>
        <taxon>Oxalobacteraceae</taxon>
        <taxon>Telluria group</taxon>
        <taxon>Duganella</taxon>
    </lineage>
</organism>
<reference evidence="2 3" key="1">
    <citation type="submission" date="2019-11" db="EMBL/GenBank/DDBJ databases">
        <title>Novel species isolated from a subtropical stream in China.</title>
        <authorList>
            <person name="Lu H."/>
        </authorList>
    </citation>
    <scope>NUCLEOTIDE SEQUENCE [LARGE SCALE GENOMIC DNA]</scope>
    <source>
        <strain evidence="2 3">FT80W</strain>
    </source>
</reference>